<reference evidence="1" key="1">
    <citation type="submission" date="2014-11" db="EMBL/GenBank/DDBJ databases">
        <authorList>
            <person name="Amaro Gonzalez C."/>
        </authorList>
    </citation>
    <scope>NUCLEOTIDE SEQUENCE</scope>
</reference>
<dbReference type="EMBL" id="GBXM01073853">
    <property type="protein sequence ID" value="JAH34724.1"/>
    <property type="molecule type" value="Transcribed_RNA"/>
</dbReference>
<sequence>MKRAYQINDCELPFFLFLGYTECVVYCCHPLSQFSHSEDRSAPAVRTIPPIKIRSSVHTNKSPPQKCLRSQHIKDQWQFLP</sequence>
<name>A0A0E9RZV6_ANGAN</name>
<organism evidence="1">
    <name type="scientific">Anguilla anguilla</name>
    <name type="common">European freshwater eel</name>
    <name type="synonym">Muraena anguilla</name>
    <dbReference type="NCBI Taxonomy" id="7936"/>
    <lineage>
        <taxon>Eukaryota</taxon>
        <taxon>Metazoa</taxon>
        <taxon>Chordata</taxon>
        <taxon>Craniata</taxon>
        <taxon>Vertebrata</taxon>
        <taxon>Euteleostomi</taxon>
        <taxon>Actinopterygii</taxon>
        <taxon>Neopterygii</taxon>
        <taxon>Teleostei</taxon>
        <taxon>Anguilliformes</taxon>
        <taxon>Anguillidae</taxon>
        <taxon>Anguilla</taxon>
    </lineage>
</organism>
<protein>
    <submittedName>
        <fullName evidence="1">Uncharacterized protein</fullName>
    </submittedName>
</protein>
<reference evidence="1" key="2">
    <citation type="journal article" date="2015" name="Fish Shellfish Immunol.">
        <title>Early steps in the European eel (Anguilla anguilla)-Vibrio vulnificus interaction in the gills: Role of the RtxA13 toxin.</title>
        <authorList>
            <person name="Callol A."/>
            <person name="Pajuelo D."/>
            <person name="Ebbesson L."/>
            <person name="Teles M."/>
            <person name="MacKenzie S."/>
            <person name="Amaro C."/>
        </authorList>
    </citation>
    <scope>NUCLEOTIDE SEQUENCE</scope>
</reference>
<accession>A0A0E9RZV6</accession>
<evidence type="ECO:0000313" key="1">
    <source>
        <dbReference type="EMBL" id="JAH34724.1"/>
    </source>
</evidence>
<proteinExistence type="predicted"/>
<dbReference type="AlphaFoldDB" id="A0A0E9RZV6"/>